<comment type="caution">
    <text evidence="1">The sequence shown here is derived from an EMBL/GenBank/DDBJ whole genome shotgun (WGS) entry which is preliminary data.</text>
</comment>
<dbReference type="EMBL" id="BMMK01000004">
    <property type="protein sequence ID" value="GGM45279.1"/>
    <property type="molecule type" value="Genomic_DNA"/>
</dbReference>
<accession>A0A8J3CC08</accession>
<protein>
    <submittedName>
        <fullName evidence="1">Uncharacterized protein</fullName>
    </submittedName>
</protein>
<reference evidence="1" key="1">
    <citation type="journal article" date="2014" name="Int. J. Syst. Evol. Microbiol.">
        <title>Complete genome sequence of Corynebacterium casei LMG S-19264T (=DSM 44701T), isolated from a smear-ripened cheese.</title>
        <authorList>
            <consortium name="US DOE Joint Genome Institute (JGI-PGF)"/>
            <person name="Walter F."/>
            <person name="Albersmeier A."/>
            <person name="Kalinowski J."/>
            <person name="Ruckert C."/>
        </authorList>
    </citation>
    <scope>NUCLEOTIDE SEQUENCE</scope>
    <source>
        <strain evidence="1">CGMCC 4.5737</strain>
    </source>
</reference>
<dbReference type="AlphaFoldDB" id="A0A8J3CC08"/>
<sequence length="117" mass="13528">MDSVTLTHVIYRDNWGEYGKPYPLDRYSRVFSPSDDAPGSWLVRWSCGNQFLVPVPDVWCRIMDEHGNHAVDANEYKRWFSQFMFGGCFVSSSDSRFSELIGGRGTSALRLHDRTER</sequence>
<proteinExistence type="predicted"/>
<gene>
    <name evidence="1" type="ORF">GCM10012275_15400</name>
</gene>
<dbReference type="Proteomes" id="UP000637578">
    <property type="component" value="Unassembled WGS sequence"/>
</dbReference>
<keyword evidence="2" id="KW-1185">Reference proteome</keyword>
<name>A0A8J3CC08_9PSEU</name>
<reference evidence="1" key="2">
    <citation type="submission" date="2020-09" db="EMBL/GenBank/DDBJ databases">
        <authorList>
            <person name="Sun Q."/>
            <person name="Zhou Y."/>
        </authorList>
    </citation>
    <scope>NUCLEOTIDE SEQUENCE</scope>
    <source>
        <strain evidence="1">CGMCC 4.5737</strain>
    </source>
</reference>
<evidence type="ECO:0000313" key="1">
    <source>
        <dbReference type="EMBL" id="GGM45279.1"/>
    </source>
</evidence>
<organism evidence="1 2">
    <name type="scientific">Longimycelium tulufanense</name>
    <dbReference type="NCBI Taxonomy" id="907463"/>
    <lineage>
        <taxon>Bacteria</taxon>
        <taxon>Bacillati</taxon>
        <taxon>Actinomycetota</taxon>
        <taxon>Actinomycetes</taxon>
        <taxon>Pseudonocardiales</taxon>
        <taxon>Pseudonocardiaceae</taxon>
        <taxon>Longimycelium</taxon>
    </lineage>
</organism>
<evidence type="ECO:0000313" key="2">
    <source>
        <dbReference type="Proteomes" id="UP000637578"/>
    </source>
</evidence>